<protein>
    <submittedName>
        <fullName evidence="4">Enoyl-CoA hydratase</fullName>
    </submittedName>
</protein>
<dbReference type="PROSITE" id="PS00166">
    <property type="entry name" value="ENOYL_COA_HYDRATASE"/>
    <property type="match status" value="1"/>
</dbReference>
<dbReference type="Gene3D" id="1.10.12.10">
    <property type="entry name" value="Lyase 2-enoyl-coa Hydratase, Chain A, domain 2"/>
    <property type="match status" value="1"/>
</dbReference>
<sequence length="258" mass="26682">MPDSVDDRVLVERRGAVQVITINRPQARNALDAAVARGVADAVDELDASDDLRAGVLTGAGGFFSAGMDLKAFLRGETPAIEGRGLCGITLTPPRKPLLAAVEGGALAGGFELVLACDLVVAGRGARFGVPEVKRSLVAAGGAALLLPQRVPRAVALELLLTGEPMDADRAAAVGLVNRVVDDGTALDAAVELAGVIAANGPLAVAATKQVVLSAPSWGPEEAWDRQDEIVRPVFSSDDAREGSTAFAERRPPIWRGR</sequence>
<dbReference type="GO" id="GO:0003824">
    <property type="term" value="F:catalytic activity"/>
    <property type="evidence" value="ECO:0007669"/>
    <property type="project" value="InterPro"/>
</dbReference>
<organism evidence="4 5">
    <name type="scientific">Blastococcus colisei</name>
    <dbReference type="NCBI Taxonomy" id="1564162"/>
    <lineage>
        <taxon>Bacteria</taxon>
        <taxon>Bacillati</taxon>
        <taxon>Actinomycetota</taxon>
        <taxon>Actinomycetes</taxon>
        <taxon>Geodermatophilales</taxon>
        <taxon>Geodermatophilaceae</taxon>
        <taxon>Blastococcus</taxon>
    </lineage>
</organism>
<dbReference type="InterPro" id="IPR014748">
    <property type="entry name" value="Enoyl-CoA_hydra_C"/>
</dbReference>
<name>A0A543PEW7_9ACTN</name>
<dbReference type="NCBIfam" id="NF006100">
    <property type="entry name" value="PRK08252.1"/>
    <property type="match status" value="1"/>
</dbReference>
<feature type="compositionally biased region" description="Basic and acidic residues" evidence="3">
    <location>
        <begin position="238"/>
        <end position="252"/>
    </location>
</feature>
<dbReference type="Gene3D" id="3.90.226.10">
    <property type="entry name" value="2-enoyl-CoA Hydratase, Chain A, domain 1"/>
    <property type="match status" value="1"/>
</dbReference>
<keyword evidence="5" id="KW-1185">Reference proteome</keyword>
<comment type="caution">
    <text evidence="4">The sequence shown here is derived from an EMBL/GenBank/DDBJ whole genome shotgun (WGS) entry which is preliminary data.</text>
</comment>
<dbReference type="AlphaFoldDB" id="A0A543PEW7"/>
<evidence type="ECO:0000313" key="5">
    <source>
        <dbReference type="Proteomes" id="UP000319865"/>
    </source>
</evidence>
<feature type="region of interest" description="Disordered" evidence="3">
    <location>
        <begin position="235"/>
        <end position="258"/>
    </location>
</feature>
<dbReference type="EMBL" id="VFQE01000001">
    <property type="protein sequence ID" value="TQN42597.1"/>
    <property type="molecule type" value="Genomic_DNA"/>
</dbReference>
<accession>A0A543PEW7</accession>
<dbReference type="PANTHER" id="PTHR43802">
    <property type="entry name" value="ENOYL-COA HYDRATASE"/>
    <property type="match status" value="1"/>
</dbReference>
<dbReference type="Pfam" id="PF00378">
    <property type="entry name" value="ECH_1"/>
    <property type="match status" value="1"/>
</dbReference>
<dbReference type="PANTHER" id="PTHR43802:SF1">
    <property type="entry name" value="IP11341P-RELATED"/>
    <property type="match status" value="1"/>
</dbReference>
<dbReference type="RefSeq" id="WP_246063470.1">
    <property type="nucleotide sequence ID" value="NZ_VFQE01000001.1"/>
</dbReference>
<gene>
    <name evidence="4" type="ORF">FHU33_2003</name>
</gene>
<dbReference type="InterPro" id="IPR001753">
    <property type="entry name" value="Enoyl-CoA_hydra/iso"/>
</dbReference>
<proteinExistence type="inferred from homology"/>
<dbReference type="CDD" id="cd06558">
    <property type="entry name" value="crotonase-like"/>
    <property type="match status" value="1"/>
</dbReference>
<dbReference type="SUPFAM" id="SSF52096">
    <property type="entry name" value="ClpP/crotonase"/>
    <property type="match status" value="1"/>
</dbReference>
<evidence type="ECO:0000313" key="4">
    <source>
        <dbReference type="EMBL" id="TQN42597.1"/>
    </source>
</evidence>
<evidence type="ECO:0000256" key="1">
    <source>
        <dbReference type="ARBA" id="ARBA00005254"/>
    </source>
</evidence>
<dbReference type="InterPro" id="IPR018376">
    <property type="entry name" value="Enoyl-CoA_hyd/isom_CS"/>
</dbReference>
<dbReference type="InterPro" id="IPR029045">
    <property type="entry name" value="ClpP/crotonase-like_dom_sf"/>
</dbReference>
<comment type="similarity">
    <text evidence="1 2">Belongs to the enoyl-CoA hydratase/isomerase family.</text>
</comment>
<evidence type="ECO:0000256" key="2">
    <source>
        <dbReference type="RuleBase" id="RU003707"/>
    </source>
</evidence>
<dbReference type="Proteomes" id="UP000319865">
    <property type="component" value="Unassembled WGS sequence"/>
</dbReference>
<reference evidence="4 5" key="1">
    <citation type="submission" date="2019-06" db="EMBL/GenBank/DDBJ databases">
        <title>Sequencing the genomes of 1000 actinobacteria strains.</title>
        <authorList>
            <person name="Klenk H.-P."/>
        </authorList>
    </citation>
    <scope>NUCLEOTIDE SEQUENCE [LARGE SCALE GENOMIC DNA]</scope>
    <source>
        <strain evidence="4 5">DSM 46837</strain>
    </source>
</reference>
<evidence type="ECO:0000256" key="3">
    <source>
        <dbReference type="SAM" id="MobiDB-lite"/>
    </source>
</evidence>